<reference evidence="3" key="1">
    <citation type="submission" date="2016-10" db="EMBL/GenBank/DDBJ databases">
        <authorList>
            <person name="Varghese N."/>
            <person name="Submissions S."/>
        </authorList>
    </citation>
    <scope>NUCLEOTIDE SEQUENCE [LARGE SCALE GENOMIC DNA]</scope>
    <source>
        <strain evidence="3">DSM 15282</strain>
    </source>
</reference>
<feature type="chain" id="PRO_5011670777" evidence="1">
    <location>
        <begin position="20"/>
        <end position="550"/>
    </location>
</feature>
<evidence type="ECO:0000313" key="3">
    <source>
        <dbReference type="Proteomes" id="UP000199564"/>
    </source>
</evidence>
<dbReference type="AlphaFoldDB" id="A0A1I5DJ59"/>
<dbReference type="Pfam" id="PF12771">
    <property type="entry name" value="SusD-like_2"/>
    <property type="match status" value="2"/>
</dbReference>
<keyword evidence="3" id="KW-1185">Reference proteome</keyword>
<dbReference type="EMBL" id="FOVW01000003">
    <property type="protein sequence ID" value="SFN98841.1"/>
    <property type="molecule type" value="Genomic_DNA"/>
</dbReference>
<dbReference type="InterPro" id="IPR011990">
    <property type="entry name" value="TPR-like_helical_dom_sf"/>
</dbReference>
<protein>
    <submittedName>
        <fullName evidence="2">Starch-binding associating with outer membrane</fullName>
    </submittedName>
</protein>
<dbReference type="SUPFAM" id="SSF48452">
    <property type="entry name" value="TPR-like"/>
    <property type="match status" value="1"/>
</dbReference>
<accession>A0A1I5DJ59</accession>
<evidence type="ECO:0000256" key="1">
    <source>
        <dbReference type="SAM" id="SignalP"/>
    </source>
</evidence>
<sequence length="550" mass="60921">MKKRIYSLLLAVSTLFAVSCDLDLLENPNAVNADTASPDFLLNRIQLDYQSFFNTVGDDGMRLTRIINQGSAQYEGAYTPVTTNGYWTNAYANILADIKFLEPLAEASNFQRHLGIAKTIKAMVLFNLVDSYGDVPFSQALDPNEFNPAVDQGAAVYDAALAALNEAAAHFAANPSSGTPNDYYYNRNYTKWIRLVNTLKLRYHLNRKLVDRAGSTSAINALIAADNMLKTGDDFVFRFGTTRADPDSRHPRFAGQYTQGGGDYQSTFYMWHMTEAKGFDDPRARFYFYRQVLVNSTNPDEIECITQIPPPHYLVGNFIYCLPGQRGYWGRDHLDPDGIPPDGLKRTAWGVFPAGGRFDNNSASPVNNPSLGAQGAGIHPIMLAAYVDFMLAEAAQTLGTTGNAKTYLLSGIKKHMDYVVAFSRGTSEGGAINAFLTAQGINLTANIDNYLKYVGDEFDATSSSDAKMSVIGREYWLSLYGNGIESYNLYRRTGKPSPMQPGLEQNPGIFPRSFFYPNNYMVTNTKAVQKPDQSVQVFWDTNPAGNAWVQ</sequence>
<evidence type="ECO:0000313" key="2">
    <source>
        <dbReference type="EMBL" id="SFN98841.1"/>
    </source>
</evidence>
<organism evidence="2 3">
    <name type="scientific">Algoriphagus ornithinivorans</name>
    <dbReference type="NCBI Taxonomy" id="226506"/>
    <lineage>
        <taxon>Bacteria</taxon>
        <taxon>Pseudomonadati</taxon>
        <taxon>Bacteroidota</taxon>
        <taxon>Cytophagia</taxon>
        <taxon>Cytophagales</taxon>
        <taxon>Cyclobacteriaceae</taxon>
        <taxon>Algoriphagus</taxon>
    </lineage>
</organism>
<dbReference type="PROSITE" id="PS51257">
    <property type="entry name" value="PROKAR_LIPOPROTEIN"/>
    <property type="match status" value="1"/>
</dbReference>
<keyword evidence="1" id="KW-0732">Signal</keyword>
<name>A0A1I5DJ59_9BACT</name>
<dbReference type="STRING" id="226506.SAMN04488519_10329"/>
<dbReference type="InterPro" id="IPR041662">
    <property type="entry name" value="SusD-like_2"/>
</dbReference>
<proteinExistence type="predicted"/>
<feature type="signal peptide" evidence="1">
    <location>
        <begin position="1"/>
        <end position="19"/>
    </location>
</feature>
<dbReference type="Proteomes" id="UP000199564">
    <property type="component" value="Unassembled WGS sequence"/>
</dbReference>
<dbReference type="Gene3D" id="1.25.40.390">
    <property type="match status" value="2"/>
</dbReference>
<dbReference type="RefSeq" id="WP_091651049.1">
    <property type="nucleotide sequence ID" value="NZ_FOVW01000003.1"/>
</dbReference>
<gene>
    <name evidence="2" type="ORF">SAMN04488519_10329</name>
</gene>